<keyword evidence="11" id="KW-1003">Cell membrane</keyword>
<evidence type="ECO:0000256" key="1">
    <source>
        <dbReference type="ARBA" id="ARBA00004141"/>
    </source>
</evidence>
<keyword evidence="3 11" id="KW-0813">Transport</keyword>
<feature type="transmembrane region" description="Helical" evidence="11">
    <location>
        <begin position="211"/>
        <end position="228"/>
    </location>
</feature>
<evidence type="ECO:0000256" key="6">
    <source>
        <dbReference type="ARBA" id="ARBA00022781"/>
    </source>
</evidence>
<sequence>MFARADAQFDTPGPQSFLYPEMLPGLTKPVLQILLAVLLIGVVSVLVSGRLKFVPSRVQFGSEFLYEFVRNGIGREQIEKADLLRYLPLLLTMFTFILVNNLFGFLPFFQLPTMARIAFPAGLAGLVYVLFIVVGIRRHGVLRYFGKTLFPPGVPKPVWLIYAPFEVLSTFILRPITLALRLFATMFAGHVMLLVFVTGGVYFLEQSVIGLKLLSPVAFLLAVGLSFLELLIQVLQAYVFTMLTAHYIGAALAEGH</sequence>
<evidence type="ECO:0000256" key="7">
    <source>
        <dbReference type="ARBA" id="ARBA00022989"/>
    </source>
</evidence>
<proteinExistence type="inferred from homology"/>
<feature type="transmembrane region" description="Helical" evidence="11">
    <location>
        <begin position="83"/>
        <end position="105"/>
    </location>
</feature>
<feature type="transmembrane region" description="Helical" evidence="11">
    <location>
        <begin position="117"/>
        <end position="136"/>
    </location>
</feature>
<name>A0ABR6BVK7_9PSEU</name>
<evidence type="ECO:0000256" key="12">
    <source>
        <dbReference type="RuleBase" id="RU000483"/>
    </source>
</evidence>
<keyword evidence="5 11" id="KW-0812">Transmembrane</keyword>
<keyword evidence="10 11" id="KW-0066">ATP synthesis</keyword>
<dbReference type="PRINTS" id="PR00123">
    <property type="entry name" value="ATPASEA"/>
</dbReference>
<accession>A0ABR6BVK7</accession>
<comment type="similarity">
    <text evidence="2 11 12">Belongs to the ATPase A chain family.</text>
</comment>
<dbReference type="CDD" id="cd00310">
    <property type="entry name" value="ATP-synt_Fo_a_6"/>
    <property type="match status" value="1"/>
</dbReference>
<evidence type="ECO:0000256" key="11">
    <source>
        <dbReference type="HAMAP-Rule" id="MF_01393"/>
    </source>
</evidence>
<feature type="transmembrane region" description="Helical" evidence="11">
    <location>
        <begin position="182"/>
        <end position="204"/>
    </location>
</feature>
<comment type="caution">
    <text evidence="13">The sequence shown here is derived from an EMBL/GenBank/DDBJ whole genome shotgun (WGS) entry which is preliminary data.</text>
</comment>
<protein>
    <recommendedName>
        <fullName evidence="11 12">ATP synthase subunit a</fullName>
    </recommendedName>
    <alternativeName>
        <fullName evidence="11">ATP synthase F0 sector subunit a</fullName>
    </alternativeName>
    <alternativeName>
        <fullName evidence="11">F-ATPase subunit 6</fullName>
    </alternativeName>
</protein>
<evidence type="ECO:0000256" key="10">
    <source>
        <dbReference type="ARBA" id="ARBA00023310"/>
    </source>
</evidence>
<dbReference type="InterPro" id="IPR035908">
    <property type="entry name" value="F0_ATP_A_sf"/>
</dbReference>
<evidence type="ECO:0000256" key="9">
    <source>
        <dbReference type="ARBA" id="ARBA00023136"/>
    </source>
</evidence>
<dbReference type="SUPFAM" id="SSF81336">
    <property type="entry name" value="F1F0 ATP synthase subunit A"/>
    <property type="match status" value="1"/>
</dbReference>
<dbReference type="PANTHER" id="PTHR11410">
    <property type="entry name" value="ATP SYNTHASE SUBUNIT A"/>
    <property type="match status" value="1"/>
</dbReference>
<dbReference type="HAMAP" id="MF_01393">
    <property type="entry name" value="ATP_synth_a_bact"/>
    <property type="match status" value="1"/>
</dbReference>
<evidence type="ECO:0000256" key="2">
    <source>
        <dbReference type="ARBA" id="ARBA00006810"/>
    </source>
</evidence>
<dbReference type="Gene3D" id="1.20.120.220">
    <property type="entry name" value="ATP synthase, F0 complex, subunit A"/>
    <property type="match status" value="1"/>
</dbReference>
<dbReference type="Proteomes" id="UP000517916">
    <property type="component" value="Unassembled WGS sequence"/>
</dbReference>
<keyword evidence="8 11" id="KW-0406">Ion transport</keyword>
<dbReference type="InterPro" id="IPR000568">
    <property type="entry name" value="ATP_synth_F0_asu"/>
</dbReference>
<evidence type="ECO:0000256" key="3">
    <source>
        <dbReference type="ARBA" id="ARBA00022448"/>
    </source>
</evidence>
<evidence type="ECO:0000256" key="5">
    <source>
        <dbReference type="ARBA" id="ARBA00022692"/>
    </source>
</evidence>
<keyword evidence="4 11" id="KW-0138">CF(0)</keyword>
<keyword evidence="9 11" id="KW-0472">Membrane</keyword>
<feature type="transmembrane region" description="Helical" evidence="11">
    <location>
        <begin position="29"/>
        <end position="47"/>
    </location>
</feature>
<evidence type="ECO:0000256" key="4">
    <source>
        <dbReference type="ARBA" id="ARBA00022547"/>
    </source>
</evidence>
<dbReference type="NCBIfam" id="TIGR01131">
    <property type="entry name" value="ATP_synt_6_or_A"/>
    <property type="match status" value="1"/>
</dbReference>
<comment type="function">
    <text evidence="11 12">Key component of the proton channel; it plays a direct role in the translocation of protons across the membrane.</text>
</comment>
<dbReference type="InterPro" id="IPR045083">
    <property type="entry name" value="ATP_synth_F0_asu_bact/mt"/>
</dbReference>
<keyword evidence="7 11" id="KW-1133">Transmembrane helix</keyword>
<comment type="subcellular location">
    <subcellularLocation>
        <location evidence="11 12">Cell membrane</location>
        <topology evidence="11 12">Multi-pass membrane protein</topology>
    </subcellularLocation>
    <subcellularLocation>
        <location evidence="1">Membrane</location>
        <topology evidence="1">Multi-pass membrane protein</topology>
    </subcellularLocation>
</comment>
<reference evidence="13 14" key="1">
    <citation type="submission" date="2020-08" db="EMBL/GenBank/DDBJ databases">
        <title>Genomic Encyclopedia of Archaeal and Bacterial Type Strains, Phase II (KMG-II): from individual species to whole genera.</title>
        <authorList>
            <person name="Goeker M."/>
        </authorList>
    </citation>
    <scope>NUCLEOTIDE SEQUENCE [LARGE SCALE GENOMIC DNA]</scope>
    <source>
        <strain evidence="13 14">DSM 43850</strain>
    </source>
</reference>
<evidence type="ECO:0000313" key="13">
    <source>
        <dbReference type="EMBL" id="MBA8930893.1"/>
    </source>
</evidence>
<evidence type="ECO:0000256" key="8">
    <source>
        <dbReference type="ARBA" id="ARBA00023065"/>
    </source>
</evidence>
<dbReference type="Pfam" id="PF00119">
    <property type="entry name" value="ATP-synt_A"/>
    <property type="match status" value="1"/>
</dbReference>
<dbReference type="EMBL" id="JACJID010000007">
    <property type="protein sequence ID" value="MBA8930893.1"/>
    <property type="molecule type" value="Genomic_DNA"/>
</dbReference>
<dbReference type="RefSeq" id="WP_318296895.1">
    <property type="nucleotide sequence ID" value="NZ_BAAABQ010000018.1"/>
</dbReference>
<keyword evidence="6 11" id="KW-0375">Hydrogen ion transport</keyword>
<feature type="transmembrane region" description="Helical" evidence="11">
    <location>
        <begin position="157"/>
        <end position="176"/>
    </location>
</feature>
<dbReference type="PANTHER" id="PTHR11410:SF0">
    <property type="entry name" value="ATP SYNTHASE SUBUNIT A"/>
    <property type="match status" value="1"/>
</dbReference>
<keyword evidence="14" id="KW-1185">Reference proteome</keyword>
<gene>
    <name evidence="11" type="primary">atpB</name>
    <name evidence="13" type="ORF">BC739_008140</name>
</gene>
<evidence type="ECO:0000313" key="14">
    <source>
        <dbReference type="Proteomes" id="UP000517916"/>
    </source>
</evidence>
<organism evidence="13 14">
    <name type="scientific">Kutzneria viridogrisea</name>
    <dbReference type="NCBI Taxonomy" id="47990"/>
    <lineage>
        <taxon>Bacteria</taxon>
        <taxon>Bacillati</taxon>
        <taxon>Actinomycetota</taxon>
        <taxon>Actinomycetes</taxon>
        <taxon>Pseudonocardiales</taxon>
        <taxon>Pseudonocardiaceae</taxon>
        <taxon>Kutzneria</taxon>
    </lineage>
</organism>